<feature type="compositionally biased region" description="Basic and acidic residues" evidence="2">
    <location>
        <begin position="480"/>
        <end position="489"/>
    </location>
</feature>
<gene>
    <name evidence="3" type="ORF">ARMGADRAFT_1030300</name>
</gene>
<feature type="compositionally biased region" description="Polar residues" evidence="2">
    <location>
        <begin position="394"/>
        <end position="415"/>
    </location>
</feature>
<evidence type="ECO:0000313" key="4">
    <source>
        <dbReference type="Proteomes" id="UP000217790"/>
    </source>
</evidence>
<feature type="region of interest" description="Disordered" evidence="2">
    <location>
        <begin position="87"/>
        <end position="138"/>
    </location>
</feature>
<evidence type="ECO:0000313" key="3">
    <source>
        <dbReference type="EMBL" id="PBK93731.1"/>
    </source>
</evidence>
<feature type="compositionally biased region" description="Basic residues" evidence="2">
    <location>
        <begin position="457"/>
        <end position="469"/>
    </location>
</feature>
<feature type="coiled-coil region" evidence="1">
    <location>
        <begin position="171"/>
        <end position="262"/>
    </location>
</feature>
<dbReference type="InParanoid" id="A0A2H3DET0"/>
<sequence>MDDSGLGSIELDYEDGQPEESNTGPAEMSEYEQSDDELHIPEQLRTTGVVRDIIRGVQHDEPISRTSNEAQFTRDENEVIEQLFAGAIQTDPHVMPSIAGDEGVRNESIHSTSHPTGSKRSAKEAFRPARPESPPAAKKIALTREDPITELRLHDLDRINLENDLQSQATISDLQEKNSQLETALSEKRQSYDAMVTEGNEIIARKDREIKDNELKLEEVKKSLASTTEQYNARMAQHEQCRKQAEADTNTLIERLKQTEEKNGMPDLKTAVKIAKPHIDEAMRRLKLHYEKQLEETKKTATTTLAELQSLRADYDTQRAALQTAELQLKTQVQTLRTSSPHFRGQEQPPPPPAFAPQPLGHQQPPPPPPPPPPPVSAQQQQPPPTFTQQQQPSTFAHQQPQPFGYQTTFTQQQRGVGKRPGATPLNSTSQGHPQRNDDLSNPDSGEEGDSSDAGNRTKKMKKKKKKKKSDVDSGQYKAKRPEQSRNPDETLLMKAIRTYQRSLLLSIKMDKDVHSAVSRGCYTKLDQADAYKSGDRSTLPSLSPLRPCWEHINHEWNLALKDLFVAGFISIQKKKHPEWVEETQFIGEHFMQRLSTLRQSLGRYLNGRLEHSNAVGRRSRRRTGLYDYRLRFCMNSNRQEVFLVLFHVLETCSAVYMSSDESGDESVLQQYGFQGKDVVLVRRKEWRSSELVRLLKWLDRNQATVNQAASGRSRGGAATRIRLRLPYRHAPKSSRPPLAGLPINFYDTDWLQTLTPSQRQDLHPVEAINLPTYVFTWPNANQLAVDQYDREG</sequence>
<feature type="region of interest" description="Disordered" evidence="2">
    <location>
        <begin position="1"/>
        <end position="42"/>
    </location>
</feature>
<feature type="compositionally biased region" description="Polar residues" evidence="2">
    <location>
        <begin position="109"/>
        <end position="119"/>
    </location>
</feature>
<dbReference type="STRING" id="47427.A0A2H3DET0"/>
<protein>
    <submittedName>
        <fullName evidence="3">Uncharacterized protein</fullName>
    </submittedName>
</protein>
<name>A0A2H3DET0_ARMGA</name>
<feature type="compositionally biased region" description="Polar residues" evidence="2">
    <location>
        <begin position="425"/>
        <end position="444"/>
    </location>
</feature>
<evidence type="ECO:0000256" key="2">
    <source>
        <dbReference type="SAM" id="MobiDB-lite"/>
    </source>
</evidence>
<dbReference type="Proteomes" id="UP000217790">
    <property type="component" value="Unassembled WGS sequence"/>
</dbReference>
<keyword evidence="1" id="KW-0175">Coiled coil</keyword>
<proteinExistence type="predicted"/>
<organism evidence="3 4">
    <name type="scientific">Armillaria gallica</name>
    <name type="common">Bulbous honey fungus</name>
    <name type="synonym">Armillaria bulbosa</name>
    <dbReference type="NCBI Taxonomy" id="47427"/>
    <lineage>
        <taxon>Eukaryota</taxon>
        <taxon>Fungi</taxon>
        <taxon>Dikarya</taxon>
        <taxon>Basidiomycota</taxon>
        <taxon>Agaricomycotina</taxon>
        <taxon>Agaricomycetes</taxon>
        <taxon>Agaricomycetidae</taxon>
        <taxon>Agaricales</taxon>
        <taxon>Marasmiineae</taxon>
        <taxon>Physalacriaceae</taxon>
        <taxon>Armillaria</taxon>
    </lineage>
</organism>
<dbReference type="SUPFAM" id="SSF81995">
    <property type="entry name" value="beta-sandwich domain of Sec23/24"/>
    <property type="match status" value="1"/>
</dbReference>
<feature type="coiled-coil region" evidence="1">
    <location>
        <begin position="291"/>
        <end position="328"/>
    </location>
</feature>
<feature type="region of interest" description="Disordered" evidence="2">
    <location>
        <begin position="339"/>
        <end position="492"/>
    </location>
</feature>
<reference evidence="4" key="1">
    <citation type="journal article" date="2017" name="Nat. Ecol. Evol.">
        <title>Genome expansion and lineage-specific genetic innovations in the forest pathogenic fungi Armillaria.</title>
        <authorList>
            <person name="Sipos G."/>
            <person name="Prasanna A.N."/>
            <person name="Walter M.C."/>
            <person name="O'Connor E."/>
            <person name="Balint B."/>
            <person name="Krizsan K."/>
            <person name="Kiss B."/>
            <person name="Hess J."/>
            <person name="Varga T."/>
            <person name="Slot J."/>
            <person name="Riley R."/>
            <person name="Boka B."/>
            <person name="Rigling D."/>
            <person name="Barry K."/>
            <person name="Lee J."/>
            <person name="Mihaltcheva S."/>
            <person name="LaButti K."/>
            <person name="Lipzen A."/>
            <person name="Waldron R."/>
            <person name="Moloney N.M."/>
            <person name="Sperisen C."/>
            <person name="Kredics L."/>
            <person name="Vagvoelgyi C."/>
            <person name="Patrignani A."/>
            <person name="Fitzpatrick D."/>
            <person name="Nagy I."/>
            <person name="Doyle S."/>
            <person name="Anderson J.B."/>
            <person name="Grigoriev I.V."/>
            <person name="Gueldener U."/>
            <person name="Muensterkoetter M."/>
            <person name="Nagy L.G."/>
        </authorList>
    </citation>
    <scope>NUCLEOTIDE SEQUENCE [LARGE SCALE GENOMIC DNA]</scope>
    <source>
        <strain evidence="4">Ar21-2</strain>
    </source>
</reference>
<evidence type="ECO:0000256" key="1">
    <source>
        <dbReference type="SAM" id="Coils"/>
    </source>
</evidence>
<feature type="compositionally biased region" description="Pro residues" evidence="2">
    <location>
        <begin position="364"/>
        <end position="386"/>
    </location>
</feature>
<dbReference type="OrthoDB" id="3224221at2759"/>
<dbReference type="AlphaFoldDB" id="A0A2H3DET0"/>
<keyword evidence="4" id="KW-1185">Reference proteome</keyword>
<dbReference type="EMBL" id="KZ293656">
    <property type="protein sequence ID" value="PBK93731.1"/>
    <property type="molecule type" value="Genomic_DNA"/>
</dbReference>
<feature type="compositionally biased region" description="Basic and acidic residues" evidence="2">
    <location>
        <begin position="121"/>
        <end position="130"/>
    </location>
</feature>
<accession>A0A2H3DET0</accession>